<keyword evidence="1" id="KW-0810">Translation regulation</keyword>
<dbReference type="PANTHER" id="PTHR11081">
    <property type="entry name" value="FLAP ENDONUCLEASE FAMILY MEMBER"/>
    <property type="match status" value="1"/>
</dbReference>
<dbReference type="EMBL" id="BLZH01000005">
    <property type="protein sequence ID" value="GFP55531.1"/>
    <property type="molecule type" value="Genomic_DNA"/>
</dbReference>
<proteinExistence type="inferred from homology"/>
<name>A0A6V8QSH3_TRIAP</name>
<evidence type="ECO:0000256" key="1">
    <source>
        <dbReference type="ARBA" id="ARBA00022845"/>
    </source>
</evidence>
<evidence type="ECO:0000259" key="3">
    <source>
        <dbReference type="Pfam" id="PF00752"/>
    </source>
</evidence>
<organism evidence="6 7">
    <name type="scientific">Trichoderma asperellum</name>
    <name type="common">Filamentous fungus</name>
    <dbReference type="NCBI Taxonomy" id="101201"/>
    <lineage>
        <taxon>Eukaryota</taxon>
        <taxon>Fungi</taxon>
        <taxon>Dikarya</taxon>
        <taxon>Ascomycota</taxon>
        <taxon>Pezizomycotina</taxon>
        <taxon>Sordariomycetes</taxon>
        <taxon>Hypocreomycetidae</taxon>
        <taxon>Hypocreales</taxon>
        <taxon>Hypocreaceae</taxon>
        <taxon>Trichoderma</taxon>
    </lineage>
</organism>
<dbReference type="OrthoDB" id="17262at2759"/>
<feature type="domain" description="XPG N-terminal" evidence="3">
    <location>
        <begin position="37"/>
        <end position="119"/>
    </location>
</feature>
<dbReference type="Proteomes" id="UP000517252">
    <property type="component" value="Unassembled WGS sequence"/>
</dbReference>
<dbReference type="InterPro" id="IPR037314">
    <property type="entry name" value="MKT1_H3TH"/>
</dbReference>
<evidence type="ECO:0000313" key="6">
    <source>
        <dbReference type="EMBL" id="GFP55531.1"/>
    </source>
</evidence>
<gene>
    <name evidence="6" type="ORF">TASIC1_0005038900</name>
</gene>
<dbReference type="InterPro" id="IPR022039">
    <property type="entry name" value="MKT1_C"/>
</dbReference>
<dbReference type="InterPro" id="IPR006085">
    <property type="entry name" value="XPG_DNA_repair_N"/>
</dbReference>
<comment type="similarity">
    <text evidence="2">Belongs to the XPG/RAD2 endonuclease family.</text>
</comment>
<accession>A0A6V8QSH3</accession>
<dbReference type="CDD" id="cd09902">
    <property type="entry name" value="H3TH_MKT1"/>
    <property type="match status" value="1"/>
</dbReference>
<dbReference type="GO" id="GO:0003730">
    <property type="term" value="F:mRNA 3'-UTR binding"/>
    <property type="evidence" value="ECO:0007669"/>
    <property type="project" value="TreeGrafter"/>
</dbReference>
<dbReference type="PANTHER" id="PTHR11081:SF32">
    <property type="entry name" value="POST-TRANSCRIPTIONAL REGULATOR MKT1"/>
    <property type="match status" value="1"/>
</dbReference>
<dbReference type="InterPro" id="IPR022040">
    <property type="entry name" value="MKT1_N"/>
</dbReference>
<dbReference type="GO" id="GO:0006417">
    <property type="term" value="P:regulation of translation"/>
    <property type="evidence" value="ECO:0007669"/>
    <property type="project" value="UniProtKB-KW"/>
</dbReference>
<evidence type="ECO:0000313" key="7">
    <source>
        <dbReference type="Proteomes" id="UP000517252"/>
    </source>
</evidence>
<dbReference type="AlphaFoldDB" id="A0A6V8QSH3"/>
<sequence length="754" mass="83945">MPCESLFDFCKASAELGETHALFALIAEDSWINGQASTYNISELEDCSIAVDASYYLSLLLDTDPSHEPLLPALGGLTGIQYHIKQSLDLWDKHRITPFFIFDGQSLIGQDEITLKRGRAANQKTDQAWELYSQTEAEQAVAAFGANPGAFRLQNLYPLFQSILKERGLHFLVPPYNACAQKKLAYFDMIDSDQCAGIMGSQELLLYPIQDSVIRNLDWNAGTVTAISKKRVMRALGVNESMFIDAMLMTGTSFLPTFPPLQDTSIYPAPFTIAEAVNILRTSDKAVVSACASFNDILQAKDPNWLDKYRKARMAVHHFIYISESGEVTVHDFDRLTQDNHEYLGLQMPAELFHYLNTGLIGARILNGITHGQILVLPTLDGTASDEYKKLVTSQILPIKEQALGLIIPRVHRGIGHKDITMKVWFDPNYSYTFNHRSAQPPPSQRVGTWDVKEKDLRDFFPADFAGPVYLEVLALANQDFVEKTISREKPIRGIDSTDMVVSVAIWRFLHLRGYVDDSHKLTNWGNALATTLIAIKDATEDGPDVPGIDEAALLAFELLRFGLLSGKYVEGAPGMPRKGTDDEKSSVILISQCASLLKLRHQVFGYTGPLNKSLLGFRGLSTTVREADRDLIEAIVASMFMYGQCKRDRADQLEISQKLPFSQEPHIGLGIATLTFFDEDEPSDDKEARAARLEAFPETFVPLSEALPEDFRIAIDFVSALNQGVQTLDAAALPPNEKSAWTKAQDYINARPF</sequence>
<evidence type="ECO:0000259" key="4">
    <source>
        <dbReference type="Pfam" id="PF12246"/>
    </source>
</evidence>
<reference evidence="6 7" key="1">
    <citation type="submission" date="2020-07" db="EMBL/GenBank/DDBJ databases">
        <title>Trichoderma asperellum IC-1 whole genome shotgun sequence.</title>
        <authorList>
            <person name="Kanamasa S."/>
            <person name="Takahashi H."/>
        </authorList>
    </citation>
    <scope>NUCLEOTIDE SEQUENCE [LARGE SCALE GENOMIC DNA]</scope>
    <source>
        <strain evidence="6 7">IC-1</strain>
    </source>
</reference>
<evidence type="ECO:0000256" key="2">
    <source>
        <dbReference type="ARBA" id="ARBA00024023"/>
    </source>
</evidence>
<feature type="domain" description="Post-transcriptional regulator MKT1 N-terminal" evidence="5">
    <location>
        <begin position="338"/>
        <end position="426"/>
    </location>
</feature>
<dbReference type="SUPFAM" id="SSF88723">
    <property type="entry name" value="PIN domain-like"/>
    <property type="match status" value="1"/>
</dbReference>
<evidence type="ECO:0000259" key="5">
    <source>
        <dbReference type="Pfam" id="PF12247"/>
    </source>
</evidence>
<comment type="caution">
    <text evidence="6">The sequence shown here is derived from an EMBL/GenBank/DDBJ whole genome shotgun (WGS) entry which is preliminary data.</text>
</comment>
<dbReference type="Pfam" id="PF12247">
    <property type="entry name" value="MKT1_N"/>
    <property type="match status" value="1"/>
</dbReference>
<protein>
    <submittedName>
        <fullName evidence="6">Uncharacterized protein C139.01c</fullName>
    </submittedName>
</protein>
<dbReference type="Pfam" id="PF12246">
    <property type="entry name" value="MKT1_C"/>
    <property type="match status" value="1"/>
</dbReference>
<dbReference type="PRINTS" id="PR00853">
    <property type="entry name" value="XPGRADSUPER"/>
</dbReference>
<dbReference type="InterPro" id="IPR006084">
    <property type="entry name" value="XPG/Rad2"/>
</dbReference>
<dbReference type="Gene3D" id="3.40.50.1010">
    <property type="entry name" value="5'-nuclease"/>
    <property type="match status" value="1"/>
</dbReference>
<dbReference type="Pfam" id="PF00752">
    <property type="entry name" value="XPG_N"/>
    <property type="match status" value="1"/>
</dbReference>
<dbReference type="CDD" id="cd09858">
    <property type="entry name" value="PIN_MKT1"/>
    <property type="match status" value="1"/>
</dbReference>
<feature type="domain" description="Post-transcriptional regulator MKT1 C-terminal" evidence="4">
    <location>
        <begin position="508"/>
        <end position="750"/>
    </location>
</feature>
<dbReference type="InterPro" id="IPR029060">
    <property type="entry name" value="PIN-like_dom_sf"/>
</dbReference>
<dbReference type="GO" id="GO:0004518">
    <property type="term" value="F:nuclease activity"/>
    <property type="evidence" value="ECO:0007669"/>
    <property type="project" value="InterPro"/>
</dbReference>